<comment type="caution">
    <text evidence="7">The sequence shown here is derived from an EMBL/GenBank/DDBJ whole genome shotgun (WGS) entry which is preliminary data.</text>
</comment>
<evidence type="ECO:0000256" key="2">
    <source>
        <dbReference type="ARBA" id="ARBA00022630"/>
    </source>
</evidence>
<feature type="chain" id="PRO_5041988218" description="FAD/NAD(P)-binding domain-containing protein" evidence="6">
    <location>
        <begin position="19"/>
        <end position="514"/>
    </location>
</feature>
<evidence type="ECO:0000313" key="7">
    <source>
        <dbReference type="EMBL" id="KAJ7716916.1"/>
    </source>
</evidence>
<dbReference type="GO" id="GO:0004499">
    <property type="term" value="F:N,N-dimethylaniline monooxygenase activity"/>
    <property type="evidence" value="ECO:0007669"/>
    <property type="project" value="InterPro"/>
</dbReference>
<dbReference type="Gene3D" id="3.50.50.60">
    <property type="entry name" value="FAD/NAD(P)-binding domain"/>
    <property type="match status" value="1"/>
</dbReference>
<dbReference type="InterPro" id="IPR036188">
    <property type="entry name" value="FAD/NAD-bd_sf"/>
</dbReference>
<keyword evidence="2" id="KW-0285">Flavoprotein</keyword>
<dbReference type="PANTHER" id="PTHR23023">
    <property type="entry name" value="DIMETHYLANILINE MONOOXYGENASE"/>
    <property type="match status" value="1"/>
</dbReference>
<dbReference type="AlphaFoldDB" id="A0AAD7HBF3"/>
<dbReference type="InterPro" id="IPR050346">
    <property type="entry name" value="FMO-like"/>
</dbReference>
<dbReference type="InterPro" id="IPR000960">
    <property type="entry name" value="Flavin_mOase"/>
</dbReference>
<name>A0AAD7HBF3_9AGAR</name>
<accession>A0AAD7HBF3</accession>
<keyword evidence="4" id="KW-0521">NADP</keyword>
<evidence type="ECO:0000256" key="5">
    <source>
        <dbReference type="ARBA" id="ARBA00023002"/>
    </source>
</evidence>
<feature type="signal peptide" evidence="6">
    <location>
        <begin position="1"/>
        <end position="18"/>
    </location>
</feature>
<evidence type="ECO:0008006" key="9">
    <source>
        <dbReference type="Google" id="ProtNLM"/>
    </source>
</evidence>
<organism evidence="7 8">
    <name type="scientific">Mycena maculata</name>
    <dbReference type="NCBI Taxonomy" id="230809"/>
    <lineage>
        <taxon>Eukaryota</taxon>
        <taxon>Fungi</taxon>
        <taxon>Dikarya</taxon>
        <taxon>Basidiomycota</taxon>
        <taxon>Agaricomycotina</taxon>
        <taxon>Agaricomycetes</taxon>
        <taxon>Agaricomycetidae</taxon>
        <taxon>Agaricales</taxon>
        <taxon>Marasmiineae</taxon>
        <taxon>Mycenaceae</taxon>
        <taxon>Mycena</taxon>
    </lineage>
</organism>
<keyword evidence="5" id="KW-0560">Oxidoreductase</keyword>
<evidence type="ECO:0000256" key="3">
    <source>
        <dbReference type="ARBA" id="ARBA00022827"/>
    </source>
</evidence>
<evidence type="ECO:0000256" key="1">
    <source>
        <dbReference type="ARBA" id="ARBA00009183"/>
    </source>
</evidence>
<proteinExistence type="inferred from homology"/>
<reference evidence="7" key="1">
    <citation type="submission" date="2023-03" db="EMBL/GenBank/DDBJ databases">
        <title>Massive genome expansion in bonnet fungi (Mycena s.s.) driven by repeated elements and novel gene families across ecological guilds.</title>
        <authorList>
            <consortium name="Lawrence Berkeley National Laboratory"/>
            <person name="Harder C.B."/>
            <person name="Miyauchi S."/>
            <person name="Viragh M."/>
            <person name="Kuo A."/>
            <person name="Thoen E."/>
            <person name="Andreopoulos B."/>
            <person name="Lu D."/>
            <person name="Skrede I."/>
            <person name="Drula E."/>
            <person name="Henrissat B."/>
            <person name="Morin E."/>
            <person name="Kohler A."/>
            <person name="Barry K."/>
            <person name="LaButti K."/>
            <person name="Morin E."/>
            <person name="Salamov A."/>
            <person name="Lipzen A."/>
            <person name="Mereny Z."/>
            <person name="Hegedus B."/>
            <person name="Baldrian P."/>
            <person name="Stursova M."/>
            <person name="Weitz H."/>
            <person name="Taylor A."/>
            <person name="Grigoriev I.V."/>
            <person name="Nagy L.G."/>
            <person name="Martin F."/>
            <person name="Kauserud H."/>
        </authorList>
    </citation>
    <scope>NUCLEOTIDE SEQUENCE</scope>
    <source>
        <strain evidence="7">CBHHK188m</strain>
    </source>
</reference>
<evidence type="ECO:0000313" key="8">
    <source>
        <dbReference type="Proteomes" id="UP001215280"/>
    </source>
</evidence>
<keyword evidence="6" id="KW-0732">Signal</keyword>
<keyword evidence="3" id="KW-0274">FAD</keyword>
<keyword evidence="8" id="KW-1185">Reference proteome</keyword>
<sequence>MVNLQAVFAILMLPFRWPDSLIPPTTRKSFAIIGGGSSGLAALEVLRELQDASNPWDIVLLEQRRDVGGIWLPDHDKPDPPALPETPLYPLLHTNTPVPSMTYPGFPFPPGTPLYPTHEHIYAYHRRYAEHFDLTPHIQFNHTVDAARWIGDAEDGHWDLLVSTESGQTTRAADHLIVATGNNHYPHIPVWKGQDIWLARDARREIVHASYYSAPEKYTNRTVVVVGGRASALDIVTQVSVHAARTFLSSRSPVSWEPEGPITYKGDIANFTEHAIWFLDGTSVDADVVILGTGYENLFPFLEAGGMIRTDPSARRAGDDDNILLHTNTRYVFPLHEHILTLASGLPVTALAFIGLPVFVANCPSDRIQALYAVHAMANSSLLPSRDALLSELDERENWIRAQGEDPYRVGHRQLKPGGHDYQDGLWRYLQTHGAVPDDGEPYVEAWRRNMTEIGAALKRGWQRIERLGRQREWLAGVETEEEWAALQERIARWQMRWEEGRGIFIAKEQPVFP</sequence>
<evidence type="ECO:0000256" key="4">
    <source>
        <dbReference type="ARBA" id="ARBA00022857"/>
    </source>
</evidence>
<dbReference type="PRINTS" id="PR00370">
    <property type="entry name" value="FMOXYGENASE"/>
</dbReference>
<dbReference type="SUPFAM" id="SSF51905">
    <property type="entry name" value="FAD/NAD(P)-binding domain"/>
    <property type="match status" value="2"/>
</dbReference>
<dbReference type="GO" id="GO:0050660">
    <property type="term" value="F:flavin adenine dinucleotide binding"/>
    <property type="evidence" value="ECO:0007669"/>
    <property type="project" value="InterPro"/>
</dbReference>
<dbReference type="GO" id="GO:0050661">
    <property type="term" value="F:NADP binding"/>
    <property type="evidence" value="ECO:0007669"/>
    <property type="project" value="InterPro"/>
</dbReference>
<dbReference type="InterPro" id="IPR020946">
    <property type="entry name" value="Flavin_mOase-like"/>
</dbReference>
<dbReference type="Proteomes" id="UP001215280">
    <property type="component" value="Unassembled WGS sequence"/>
</dbReference>
<evidence type="ECO:0000256" key="6">
    <source>
        <dbReference type="SAM" id="SignalP"/>
    </source>
</evidence>
<gene>
    <name evidence="7" type="ORF">DFH07DRAFT_934075</name>
</gene>
<comment type="similarity">
    <text evidence="1">Belongs to the FMO family.</text>
</comment>
<dbReference type="EMBL" id="JARJLG010000326">
    <property type="protein sequence ID" value="KAJ7716916.1"/>
    <property type="molecule type" value="Genomic_DNA"/>
</dbReference>
<dbReference type="Pfam" id="PF00743">
    <property type="entry name" value="FMO-like"/>
    <property type="match status" value="2"/>
</dbReference>
<protein>
    <recommendedName>
        <fullName evidence="9">FAD/NAD(P)-binding domain-containing protein</fullName>
    </recommendedName>
</protein>